<protein>
    <submittedName>
        <fullName evidence="1">Uncharacterized protein</fullName>
    </submittedName>
</protein>
<dbReference type="Proteomes" id="UP001157502">
    <property type="component" value="Chromosome 15"/>
</dbReference>
<keyword evidence="2" id="KW-1185">Reference proteome</keyword>
<proteinExistence type="predicted"/>
<sequence length="82" mass="8591">MHSSTLTRVTFSCQARGPVSPPVHLPPGSTSTCGRLPRRLSGETGSVTGTTGRHGARCPDMASRHVTAVPQSQRRPTTVTAP</sequence>
<evidence type="ECO:0000313" key="1">
    <source>
        <dbReference type="EMBL" id="KAJ8000686.1"/>
    </source>
</evidence>
<reference evidence="1" key="1">
    <citation type="submission" date="2021-05" db="EMBL/GenBank/DDBJ databases">
        <authorList>
            <person name="Pan Q."/>
            <person name="Jouanno E."/>
            <person name="Zahm M."/>
            <person name="Klopp C."/>
            <person name="Cabau C."/>
            <person name="Louis A."/>
            <person name="Berthelot C."/>
            <person name="Parey E."/>
            <person name="Roest Crollius H."/>
            <person name="Montfort J."/>
            <person name="Robinson-Rechavi M."/>
            <person name="Bouchez O."/>
            <person name="Lampietro C."/>
            <person name="Lopez Roques C."/>
            <person name="Donnadieu C."/>
            <person name="Postlethwait J."/>
            <person name="Bobe J."/>
            <person name="Dillon D."/>
            <person name="Chandos A."/>
            <person name="von Hippel F."/>
            <person name="Guiguen Y."/>
        </authorList>
    </citation>
    <scope>NUCLEOTIDE SEQUENCE</scope>
    <source>
        <strain evidence="1">YG-Jan2019</strain>
    </source>
</reference>
<dbReference type="EMBL" id="CM055742">
    <property type="protein sequence ID" value="KAJ8000686.1"/>
    <property type="molecule type" value="Genomic_DNA"/>
</dbReference>
<gene>
    <name evidence="1" type="ORF">DPEC_G00182930</name>
</gene>
<evidence type="ECO:0000313" key="2">
    <source>
        <dbReference type="Proteomes" id="UP001157502"/>
    </source>
</evidence>
<organism evidence="1 2">
    <name type="scientific">Dallia pectoralis</name>
    <name type="common">Alaska blackfish</name>
    <dbReference type="NCBI Taxonomy" id="75939"/>
    <lineage>
        <taxon>Eukaryota</taxon>
        <taxon>Metazoa</taxon>
        <taxon>Chordata</taxon>
        <taxon>Craniata</taxon>
        <taxon>Vertebrata</taxon>
        <taxon>Euteleostomi</taxon>
        <taxon>Actinopterygii</taxon>
        <taxon>Neopterygii</taxon>
        <taxon>Teleostei</taxon>
        <taxon>Protacanthopterygii</taxon>
        <taxon>Esociformes</taxon>
        <taxon>Umbridae</taxon>
        <taxon>Dallia</taxon>
    </lineage>
</organism>
<comment type="caution">
    <text evidence="1">The sequence shown here is derived from an EMBL/GenBank/DDBJ whole genome shotgun (WGS) entry which is preliminary data.</text>
</comment>
<name>A0ACC2GAR5_DALPE</name>
<accession>A0ACC2GAR5</accession>